<dbReference type="InterPro" id="IPR014710">
    <property type="entry name" value="RmlC-like_jellyroll"/>
</dbReference>
<dbReference type="GO" id="GO:0003700">
    <property type="term" value="F:DNA-binding transcription factor activity"/>
    <property type="evidence" value="ECO:0007669"/>
    <property type="project" value="InterPro"/>
</dbReference>
<protein>
    <recommendedName>
        <fullName evidence="4">HTH araC/xylS-type domain-containing protein</fullName>
    </recommendedName>
</protein>
<keyword evidence="1" id="KW-0805">Transcription regulation</keyword>
<gene>
    <name evidence="5" type="ORF">bsdcttw_19810</name>
</gene>
<dbReference type="InterPro" id="IPR018060">
    <property type="entry name" value="HTH_AraC"/>
</dbReference>
<evidence type="ECO:0000313" key="5">
    <source>
        <dbReference type="EMBL" id="BCJ98940.1"/>
    </source>
</evidence>
<reference evidence="5 6" key="2">
    <citation type="submission" date="2020-08" db="EMBL/GenBank/DDBJ databases">
        <authorList>
            <person name="Ueki A."/>
            <person name="Tonouchi A."/>
        </authorList>
    </citation>
    <scope>NUCLEOTIDE SEQUENCE [LARGE SCALE GENOMIC DNA]</scope>
    <source>
        <strain evidence="5 6">CTTW</strain>
    </source>
</reference>
<dbReference type="KEGG" id="acht:bsdcttw_19810"/>
<dbReference type="PANTHER" id="PTHR43280:SF34">
    <property type="entry name" value="ARAC-FAMILY TRANSCRIPTIONAL REGULATOR"/>
    <property type="match status" value="1"/>
</dbReference>
<dbReference type="Pfam" id="PF12833">
    <property type="entry name" value="HTH_18"/>
    <property type="match status" value="1"/>
</dbReference>
<feature type="domain" description="HTH araC/xylS-type" evidence="4">
    <location>
        <begin position="188"/>
        <end position="286"/>
    </location>
</feature>
<dbReference type="PROSITE" id="PS01124">
    <property type="entry name" value="HTH_ARAC_FAMILY_2"/>
    <property type="match status" value="1"/>
</dbReference>
<dbReference type="InterPro" id="IPR018062">
    <property type="entry name" value="HTH_AraC-typ_CS"/>
</dbReference>
<dbReference type="PANTHER" id="PTHR43280">
    <property type="entry name" value="ARAC-FAMILY TRANSCRIPTIONAL REGULATOR"/>
    <property type="match status" value="1"/>
</dbReference>
<dbReference type="Proteomes" id="UP000515703">
    <property type="component" value="Chromosome"/>
</dbReference>
<evidence type="ECO:0000259" key="4">
    <source>
        <dbReference type="PROSITE" id="PS01124"/>
    </source>
</evidence>
<evidence type="ECO:0000256" key="3">
    <source>
        <dbReference type="ARBA" id="ARBA00023163"/>
    </source>
</evidence>
<proteinExistence type="predicted"/>
<dbReference type="SMART" id="SM00342">
    <property type="entry name" value="HTH_ARAC"/>
    <property type="match status" value="1"/>
</dbReference>
<dbReference type="SUPFAM" id="SSF46689">
    <property type="entry name" value="Homeodomain-like"/>
    <property type="match status" value="1"/>
</dbReference>
<keyword evidence="6" id="KW-1185">Reference proteome</keyword>
<reference evidence="5 6" key="1">
    <citation type="submission" date="2020-08" db="EMBL/GenBank/DDBJ databases">
        <title>Draft genome sequencing of an Anaerocolumna strain isolated from anoxic soil subjected to BSD treatment.</title>
        <authorList>
            <person name="Uek A."/>
            <person name="Tonouchi A."/>
        </authorList>
    </citation>
    <scope>NUCLEOTIDE SEQUENCE [LARGE SCALE GENOMIC DNA]</scope>
    <source>
        <strain evidence="5 6">CTTW</strain>
    </source>
</reference>
<name>A0A7I8DKQ3_9FIRM</name>
<dbReference type="InterPro" id="IPR003313">
    <property type="entry name" value="AraC-bd"/>
</dbReference>
<evidence type="ECO:0000313" key="6">
    <source>
        <dbReference type="Proteomes" id="UP000515703"/>
    </source>
</evidence>
<dbReference type="PROSITE" id="PS00041">
    <property type="entry name" value="HTH_ARAC_FAMILY_1"/>
    <property type="match status" value="1"/>
</dbReference>
<dbReference type="RefSeq" id="WP_185259233.1">
    <property type="nucleotide sequence ID" value="NZ_AP023368.1"/>
</dbReference>
<dbReference type="Gene3D" id="1.10.10.60">
    <property type="entry name" value="Homeodomain-like"/>
    <property type="match status" value="2"/>
</dbReference>
<evidence type="ECO:0000256" key="1">
    <source>
        <dbReference type="ARBA" id="ARBA00023015"/>
    </source>
</evidence>
<sequence>MQIEINDYQEPEHFRAISEDKFNISRTCEYEKNEMHHIHNTCEILVIEEGSADYYISGQKYHVEPYDILVIGAMEHHFRRIDQLPFLRYGFTIKSNYYRSIITDDDLLKVFETPTPEKFNSYYKKIDRDIFHEILYLLCYLKNEEEPHKQFRTQMQRSIITQIAVVLFRAFHFQRNNKAIAASNTSILEIKEYIDTHFTEELNLNSLSKKFFLHPSTISKDFKKYCGYQLNRYINMVRVCEAAKLLENNNDSVFTISEKCGYSSMNTFMRQFKYIMELSPLQYRKFVHDLRDKQKKS</sequence>
<dbReference type="AlphaFoldDB" id="A0A7I8DKQ3"/>
<dbReference type="SUPFAM" id="SSF51215">
    <property type="entry name" value="Regulatory protein AraC"/>
    <property type="match status" value="1"/>
</dbReference>
<dbReference type="Gene3D" id="2.60.120.10">
    <property type="entry name" value="Jelly Rolls"/>
    <property type="match status" value="1"/>
</dbReference>
<accession>A0A7I8DKQ3</accession>
<keyword evidence="3" id="KW-0804">Transcription</keyword>
<dbReference type="GO" id="GO:0043565">
    <property type="term" value="F:sequence-specific DNA binding"/>
    <property type="evidence" value="ECO:0007669"/>
    <property type="project" value="InterPro"/>
</dbReference>
<evidence type="ECO:0000256" key="2">
    <source>
        <dbReference type="ARBA" id="ARBA00023125"/>
    </source>
</evidence>
<dbReference type="InterPro" id="IPR009057">
    <property type="entry name" value="Homeodomain-like_sf"/>
</dbReference>
<organism evidence="5 6">
    <name type="scientific">Anaerocolumna chitinilytica</name>
    <dbReference type="NCBI Taxonomy" id="1727145"/>
    <lineage>
        <taxon>Bacteria</taxon>
        <taxon>Bacillati</taxon>
        <taxon>Bacillota</taxon>
        <taxon>Clostridia</taxon>
        <taxon>Lachnospirales</taxon>
        <taxon>Lachnospiraceae</taxon>
        <taxon>Anaerocolumna</taxon>
    </lineage>
</organism>
<dbReference type="EMBL" id="AP023368">
    <property type="protein sequence ID" value="BCJ98940.1"/>
    <property type="molecule type" value="Genomic_DNA"/>
</dbReference>
<dbReference type="Pfam" id="PF02311">
    <property type="entry name" value="AraC_binding"/>
    <property type="match status" value="1"/>
</dbReference>
<dbReference type="InterPro" id="IPR037923">
    <property type="entry name" value="HTH-like"/>
</dbReference>
<keyword evidence="2" id="KW-0238">DNA-binding</keyword>